<comment type="caution">
    <text evidence="1">The sequence shown here is derived from an EMBL/GenBank/DDBJ whole genome shotgun (WGS) entry which is preliminary data.</text>
</comment>
<organism evidence="1 2">
    <name type="scientific">Burkholderia aenigmatica</name>
    <dbReference type="NCBI Taxonomy" id="2015348"/>
    <lineage>
        <taxon>Bacteria</taxon>
        <taxon>Pseudomonadati</taxon>
        <taxon>Pseudomonadota</taxon>
        <taxon>Betaproteobacteria</taxon>
        <taxon>Burkholderiales</taxon>
        <taxon>Burkholderiaceae</taxon>
        <taxon>Burkholderia</taxon>
        <taxon>Burkholderia cepacia complex</taxon>
    </lineage>
</organism>
<accession>A0ABY6YA30</accession>
<dbReference type="Proteomes" id="UP000494120">
    <property type="component" value="Unassembled WGS sequence"/>
</dbReference>
<protein>
    <submittedName>
        <fullName evidence="1">Uncharacterized protein</fullName>
    </submittedName>
</protein>
<evidence type="ECO:0000313" key="1">
    <source>
        <dbReference type="EMBL" id="VWD49686.1"/>
    </source>
</evidence>
<evidence type="ECO:0000313" key="2">
    <source>
        <dbReference type="Proteomes" id="UP000494120"/>
    </source>
</evidence>
<proteinExistence type="predicted"/>
<gene>
    <name evidence="1" type="ORF">BLA17378_08627</name>
</gene>
<dbReference type="EMBL" id="CABVQG010000084">
    <property type="protein sequence ID" value="VWD49686.1"/>
    <property type="molecule type" value="Genomic_DNA"/>
</dbReference>
<reference evidence="1 2" key="1">
    <citation type="submission" date="2019-09" db="EMBL/GenBank/DDBJ databases">
        <authorList>
            <person name="Depoorter E."/>
        </authorList>
    </citation>
    <scope>NUCLEOTIDE SEQUENCE [LARGE SCALE GENOMIC DNA]</scope>
    <source>
        <strain evidence="1 2">R-17378</strain>
    </source>
</reference>
<keyword evidence="2" id="KW-1185">Reference proteome</keyword>
<name>A0ABY6YA30_9BURK</name>
<sequence length="68" mass="7745">MNAPIRMGTFGHHPMPIINIRASPFLDAVKMLRMSFINGFVGSMTMGLALKLKPQNRRPEDGQWLRFC</sequence>